<comment type="caution">
    <text evidence="3">The sequence shown here is derived from an EMBL/GenBank/DDBJ whole genome shotgun (WGS) entry which is preliminary data.</text>
</comment>
<organism evidence="3 4">
    <name type="scientific">Prauserella halophila</name>
    <dbReference type="NCBI Taxonomy" id="185641"/>
    <lineage>
        <taxon>Bacteria</taxon>
        <taxon>Bacillati</taxon>
        <taxon>Actinomycetota</taxon>
        <taxon>Actinomycetes</taxon>
        <taxon>Pseudonocardiales</taxon>
        <taxon>Pseudonocardiaceae</taxon>
        <taxon>Prauserella</taxon>
    </lineage>
</organism>
<evidence type="ECO:0000259" key="2">
    <source>
        <dbReference type="Pfam" id="PF02627"/>
    </source>
</evidence>
<keyword evidence="4" id="KW-1185">Reference proteome</keyword>
<protein>
    <submittedName>
        <fullName evidence="3">Carboxymuconolactone decarboxylase family protein</fullName>
    </submittedName>
</protein>
<dbReference type="Gene3D" id="1.20.1290.10">
    <property type="entry name" value="AhpD-like"/>
    <property type="match status" value="1"/>
</dbReference>
<name>A0ABP4GT34_9PSEU</name>
<evidence type="ECO:0000256" key="1">
    <source>
        <dbReference type="SAM" id="MobiDB-lite"/>
    </source>
</evidence>
<evidence type="ECO:0000313" key="3">
    <source>
        <dbReference type="EMBL" id="GAA1237436.1"/>
    </source>
</evidence>
<accession>A0ABP4GT34</accession>
<gene>
    <name evidence="3" type="ORF">GCM10009676_22300</name>
</gene>
<feature type="compositionally biased region" description="Basic and acidic residues" evidence="1">
    <location>
        <begin position="103"/>
        <end position="113"/>
    </location>
</feature>
<proteinExistence type="predicted"/>
<dbReference type="RefSeq" id="WP_253863079.1">
    <property type="nucleotide sequence ID" value="NZ_BAAALN010000005.1"/>
</dbReference>
<feature type="domain" description="Carboxymuconolactone decarboxylase-like" evidence="2">
    <location>
        <begin position="12"/>
        <end position="56"/>
    </location>
</feature>
<dbReference type="SUPFAM" id="SSF69118">
    <property type="entry name" value="AhpD-like"/>
    <property type="match status" value="1"/>
</dbReference>
<dbReference type="InterPro" id="IPR003779">
    <property type="entry name" value="CMD-like"/>
</dbReference>
<sequence length="113" mass="12426">MAESPELLEGLLTLDGIFDKCSLEPVDREVVITAVTTRVRCRYCVAMHSAMLTKNGNVSGEGMPRFLDAGFTRRAALDVVLGLSTYTLSTTANRMTEAPLDPPSEKVEWHEHS</sequence>
<evidence type="ECO:0000313" key="4">
    <source>
        <dbReference type="Proteomes" id="UP001500653"/>
    </source>
</evidence>
<dbReference type="Pfam" id="PF02627">
    <property type="entry name" value="CMD"/>
    <property type="match status" value="1"/>
</dbReference>
<feature type="region of interest" description="Disordered" evidence="1">
    <location>
        <begin position="94"/>
        <end position="113"/>
    </location>
</feature>
<dbReference type="Proteomes" id="UP001500653">
    <property type="component" value="Unassembled WGS sequence"/>
</dbReference>
<dbReference type="EMBL" id="BAAALN010000005">
    <property type="protein sequence ID" value="GAA1237436.1"/>
    <property type="molecule type" value="Genomic_DNA"/>
</dbReference>
<reference evidence="4" key="1">
    <citation type="journal article" date="2019" name="Int. J. Syst. Evol. Microbiol.">
        <title>The Global Catalogue of Microorganisms (GCM) 10K type strain sequencing project: providing services to taxonomists for standard genome sequencing and annotation.</title>
        <authorList>
            <consortium name="The Broad Institute Genomics Platform"/>
            <consortium name="The Broad Institute Genome Sequencing Center for Infectious Disease"/>
            <person name="Wu L."/>
            <person name="Ma J."/>
        </authorList>
    </citation>
    <scope>NUCLEOTIDE SEQUENCE [LARGE SCALE GENOMIC DNA]</scope>
    <source>
        <strain evidence="4">JCM 13023</strain>
    </source>
</reference>
<dbReference type="InterPro" id="IPR029032">
    <property type="entry name" value="AhpD-like"/>
</dbReference>